<evidence type="ECO:0000256" key="1">
    <source>
        <dbReference type="SAM" id="MobiDB-lite"/>
    </source>
</evidence>
<reference evidence="2 3" key="1">
    <citation type="submission" date="2019-09" db="EMBL/GenBank/DDBJ databases">
        <title>The hologenome of the rock-dwelling lichen Lasallia pustulata.</title>
        <authorList>
            <person name="Greshake Tzovaras B."/>
            <person name="Segers F."/>
            <person name="Bicker A."/>
            <person name="Dal Grande F."/>
            <person name="Otte J."/>
            <person name="Hankeln T."/>
            <person name="Schmitt I."/>
            <person name="Ebersberger I."/>
        </authorList>
    </citation>
    <scope>NUCLEOTIDE SEQUENCE [LARGE SCALE GENOMIC DNA]</scope>
    <source>
        <strain evidence="2">A1-1</strain>
    </source>
</reference>
<feature type="region of interest" description="Disordered" evidence="1">
    <location>
        <begin position="119"/>
        <end position="141"/>
    </location>
</feature>
<evidence type="ECO:0000313" key="3">
    <source>
        <dbReference type="Proteomes" id="UP000324767"/>
    </source>
</evidence>
<sequence length="141" mass="16333">MMLDEDEEEDIEELILGYSKGLSKTLADPASNNPEDIKKRLDEELEHIKAFDFQALKEIEERHKLYPELEAAMKAATANIRDTNSSIFDDWAEGDQIRFVKEYRRRNIKRLMKGLPAEIIDRPPPQRVSKGTRSEKAGKLF</sequence>
<organism evidence="2 3">
    <name type="scientific">Lasallia pustulata</name>
    <dbReference type="NCBI Taxonomy" id="136370"/>
    <lineage>
        <taxon>Eukaryota</taxon>
        <taxon>Fungi</taxon>
        <taxon>Dikarya</taxon>
        <taxon>Ascomycota</taxon>
        <taxon>Pezizomycotina</taxon>
        <taxon>Lecanoromycetes</taxon>
        <taxon>OSLEUM clade</taxon>
        <taxon>Umbilicariomycetidae</taxon>
        <taxon>Umbilicariales</taxon>
        <taxon>Umbilicariaceae</taxon>
        <taxon>Lasallia</taxon>
    </lineage>
</organism>
<dbReference type="Proteomes" id="UP000324767">
    <property type="component" value="Unassembled WGS sequence"/>
</dbReference>
<name>A0A5M8PMU4_9LECA</name>
<dbReference type="AlphaFoldDB" id="A0A5M8PMU4"/>
<proteinExistence type="predicted"/>
<dbReference type="EMBL" id="VXIT01000008">
    <property type="protein sequence ID" value="KAA6410849.1"/>
    <property type="molecule type" value="Genomic_DNA"/>
</dbReference>
<accession>A0A5M8PMU4</accession>
<feature type="compositionally biased region" description="Basic and acidic residues" evidence="1">
    <location>
        <begin position="132"/>
        <end position="141"/>
    </location>
</feature>
<gene>
    <name evidence="2" type="ORF">FRX48_05159</name>
</gene>
<comment type="caution">
    <text evidence="2">The sequence shown here is derived from an EMBL/GenBank/DDBJ whole genome shotgun (WGS) entry which is preliminary data.</text>
</comment>
<evidence type="ECO:0000313" key="2">
    <source>
        <dbReference type="EMBL" id="KAA6410849.1"/>
    </source>
</evidence>
<protein>
    <submittedName>
        <fullName evidence="2">Uncharacterized protein</fullName>
    </submittedName>
</protein>